<accession>A0ABU4GG28</accession>
<keyword evidence="3" id="KW-1185">Reference proteome</keyword>
<reference evidence="2 3" key="1">
    <citation type="submission" date="2023-06" db="EMBL/GenBank/DDBJ databases">
        <title>Sporosarcina sp. nov., isolated from Korean traditional fermented seafood 'Jeotgal'.</title>
        <authorList>
            <person name="Yang A.I."/>
            <person name="Shin N.-R."/>
        </authorList>
    </citation>
    <scope>NUCLEOTIDE SEQUENCE [LARGE SCALE GENOMIC DNA]</scope>
    <source>
        <strain evidence="2 3">KCTC13119</strain>
    </source>
</reference>
<evidence type="ECO:0000256" key="1">
    <source>
        <dbReference type="SAM" id="Coils"/>
    </source>
</evidence>
<organism evidence="2 3">
    <name type="scientific">Sporosarcina saromensis</name>
    <dbReference type="NCBI Taxonomy" id="359365"/>
    <lineage>
        <taxon>Bacteria</taxon>
        <taxon>Bacillati</taxon>
        <taxon>Bacillota</taxon>
        <taxon>Bacilli</taxon>
        <taxon>Bacillales</taxon>
        <taxon>Caryophanaceae</taxon>
        <taxon>Sporosarcina</taxon>
    </lineage>
</organism>
<dbReference type="Proteomes" id="UP001282284">
    <property type="component" value="Unassembled WGS sequence"/>
</dbReference>
<evidence type="ECO:0000313" key="2">
    <source>
        <dbReference type="EMBL" id="MDW0115307.1"/>
    </source>
</evidence>
<proteinExistence type="predicted"/>
<comment type="caution">
    <text evidence="2">The sequence shown here is derived from an EMBL/GenBank/DDBJ whole genome shotgun (WGS) entry which is preliminary data.</text>
</comment>
<gene>
    <name evidence="2" type="ORF">QT711_19335</name>
</gene>
<sequence length="1206" mass="139638">MMNTTIELKAAANILGVHSKANMLNLLKKNTFPNAFKFNNSWRIPVGDIDNFSSKFKDCLSTMQVVERLGYKSEFPVHQLIKESIFPDAFKENGRWWIPLSNIEALEKGQSQLLCTAQVAQRLNLSNAQVIGLIQKDAFPNAFKRNLGKWSIPIKDIEKFEERYNTDDSIDLGEASRRLGYQSQTKIRDLLKDGHFPNAYKFGGKTLIPLADFGKVQKALEKRKKEKQIKQKLPPENPENHEKLLNTVGLNEAAQMLGFQSRQAVSYQLKKNSFPNAFKFNNSWRIPISDIDNFLLKVKDCLNTTQATDRLGYKAEFSVHQLIKKSILPDAFKANGQWWIPIPNIEVIEKQQSQSLGTTQVMQRLNLKSSATVTELIHKDKIPNAFKDVFGKWRIPLKDIEEYEESLNTDNAIDLEEAAKRLGYRSLTKVRSLLENNHFPSAYKSGRKIWIPLTDFEVIQGDFQKREKAKKKKSIIEKVKKEKQKIEKNKKEKAEKKVQEPIVVTISTSGFLNSSEVERKLKVGRDAILQKLQKGEFIKAFKQEGKWWISEADVEKWGKEIEERRRLEKGTLSIAEAAKRLGKTNVAVSQMVTASKKFPNAFKIGGTWRIPISDVDELAIILKEASKKVDFAPKKAFEELISFIDSVDIGEKLKETKILYKQFCLLQINNMNGTSRYKRNRVRLLESLYEKLTTLIKNEIYLVSSDVISSILGVNSVLRQHEKKVLIVFLRHVYHQKDIEPEQEFSLISSTDKKNQQEIYSPELFHEIYQYVKGIDRHIPNALWDRCYANMWAYTILLLTDFIRGQDLILNTPNIDLEEVNIDSFDWFVKNELTEYQSQTIINQLYTHFRYKRTSKTDELLTFIVAPDLIAPLATALIISELHRRFEEGDLLLDSFLEGKFNDIRTQGKMRHRNFFNKIKSTSEFKFSSLMMNRSVATYLFYSVTEEEGQDSDLALHLTQVSRSHKSPDTTSQYIQATNKDGSINRVSYNLFKRGHFGWLYNYLILYVSQFQGMQDTLEQRSNLIEQVRQEISPFELESVAKFVNNSLAPMPLKNQTDSMETLLENIYKKRQSVISKLKEYSKEEIREIITRLANGDLPSKNEHAQCLVFPNCKNPKLSNCFSCEYVIPGNLMLIQLNEELGRLVTTIEEATNDVILRRESRFLMHALFIWKEARLEFGDERVKAYIDIEKTWKQIEDVAHKILVD</sequence>
<keyword evidence="1" id="KW-0175">Coiled coil</keyword>
<dbReference type="EMBL" id="JAUBDI010000040">
    <property type="protein sequence ID" value="MDW0115307.1"/>
    <property type="molecule type" value="Genomic_DNA"/>
</dbReference>
<name>A0ABU4GG28_9BACL</name>
<protein>
    <submittedName>
        <fullName evidence="2">Helix-turn-helix domain-containing protein</fullName>
    </submittedName>
</protein>
<evidence type="ECO:0000313" key="3">
    <source>
        <dbReference type="Proteomes" id="UP001282284"/>
    </source>
</evidence>
<feature type="coiled-coil region" evidence="1">
    <location>
        <begin position="469"/>
        <end position="499"/>
    </location>
</feature>